<comment type="caution">
    <text evidence="1">The sequence shown here is derived from an EMBL/GenBank/DDBJ whole genome shotgun (WGS) entry which is preliminary data.</text>
</comment>
<keyword evidence="1" id="KW-0449">Lipoprotein</keyword>
<dbReference type="RefSeq" id="WP_273929234.1">
    <property type="nucleotide sequence ID" value="NZ_JAQSIO010000012.1"/>
</dbReference>
<gene>
    <name evidence="1" type="ORF">PSQ39_20170</name>
</gene>
<dbReference type="Proteomes" id="UP001528672">
    <property type="component" value="Unassembled WGS sequence"/>
</dbReference>
<proteinExistence type="predicted"/>
<evidence type="ECO:0000313" key="2">
    <source>
        <dbReference type="Proteomes" id="UP001528672"/>
    </source>
</evidence>
<protein>
    <submittedName>
        <fullName evidence="1">DUF6279 family lipoprotein</fullName>
    </submittedName>
</protein>
<sequence length="306" mass="35105">MKRPFACCLPSVAGEALAPLRRIITLAGLLISLTLLSACSTVKLGYNALPDFGYWWADAYVDFDSDQSLRLKQDLKDLQAWHRQQELPRYRELLQTLERRVAGEVTAEQLCELVPPGRERVQALVEQSAPLVARLALSLSPPQIAQLAKKYSRNEDDYRSDWVDLSREAYVRKRLDEQVERAERLYGKLNAAQKQMLSESVQNASYSPRLALAERQRKHQDVLATLRRLIENQASPAQAEQAWRDYIERAMRPPVPAHREQLERSIDNTCATFARLQQLATAEQRERAMRQLRGWQKDLQDLAAAK</sequence>
<reference evidence="1 2" key="1">
    <citation type="submission" date="2023-02" db="EMBL/GenBank/DDBJ databases">
        <title>Bacterial whole genome sequence for Curvibacter sp. HBC28.</title>
        <authorList>
            <person name="Le V."/>
            <person name="Ko S.-R."/>
            <person name="Ahn C.-Y."/>
            <person name="Oh H.-M."/>
        </authorList>
    </citation>
    <scope>NUCLEOTIDE SEQUENCE [LARGE SCALE GENOMIC DNA]</scope>
    <source>
        <strain evidence="1 2">HBC28</strain>
    </source>
</reference>
<keyword evidence="2" id="KW-1185">Reference proteome</keyword>
<dbReference type="Pfam" id="PF19795">
    <property type="entry name" value="DUF6279"/>
    <property type="match status" value="1"/>
</dbReference>
<dbReference type="EMBL" id="JAQSIO010000012">
    <property type="protein sequence ID" value="MDD0816959.1"/>
    <property type="molecule type" value="Genomic_DNA"/>
</dbReference>
<organism evidence="1 2">
    <name type="scientific">Curvibacter microcysteis</name>
    <dbReference type="NCBI Taxonomy" id="3026419"/>
    <lineage>
        <taxon>Bacteria</taxon>
        <taxon>Pseudomonadati</taxon>
        <taxon>Pseudomonadota</taxon>
        <taxon>Betaproteobacteria</taxon>
        <taxon>Burkholderiales</taxon>
        <taxon>Comamonadaceae</taxon>
        <taxon>Curvibacter</taxon>
    </lineage>
</organism>
<accession>A0ABT5MM81</accession>
<name>A0ABT5MM81_9BURK</name>
<evidence type="ECO:0000313" key="1">
    <source>
        <dbReference type="EMBL" id="MDD0816959.1"/>
    </source>
</evidence>